<dbReference type="RefSeq" id="WP_168804994.1">
    <property type="nucleotide sequence ID" value="NZ_CP051205.1"/>
</dbReference>
<keyword evidence="1" id="KW-1133">Transmembrane helix</keyword>
<feature type="transmembrane region" description="Helical" evidence="1">
    <location>
        <begin position="231"/>
        <end position="251"/>
    </location>
</feature>
<dbReference type="Proteomes" id="UP000502421">
    <property type="component" value="Chromosome"/>
</dbReference>
<keyword evidence="1" id="KW-0812">Transmembrane</keyword>
<sequence length="289" mass="33936">MGVLIGLFIAFTGFQYKSLTGIFQFSPFSGWQMANNALSAYRYVDSVDRKEVPQKFRLLDQDVRRYLDTTPYFKLMDPYGMDVNATYMWSPVSPLRIYMKKVVTDDSSLTKIREWAYMAPLYKEYATVLMRNYPKQFVRSYLWPNFVKYYVPPVEFLETYGFNADTVDQITEVWFGYKENKLTSRFKDKNVYILSYYPIICGVFNAVYVMMSFSFFVLGGVKLNRGLFRTWGLFTVFWVVNLLFSVFASPIALRFQIFPLILCVALNFILFDFMLTVYKAETKSNLAVN</sequence>
<gene>
    <name evidence="2" type="ORF">HF329_15390</name>
</gene>
<dbReference type="KEGG" id="coy:HF329_15390"/>
<proteinExistence type="predicted"/>
<reference evidence="3" key="1">
    <citation type="submission" date="2020-04" db="EMBL/GenBank/DDBJ databases">
        <authorList>
            <person name="Kittiwongwattana C."/>
        </authorList>
    </citation>
    <scope>NUCLEOTIDE SEQUENCE [LARGE SCALE GENOMIC DNA]</scope>
    <source>
        <strain evidence="3">1310</strain>
    </source>
</reference>
<accession>A0AAE6ZJN7</accession>
<dbReference type="EMBL" id="CP051205">
    <property type="protein sequence ID" value="QJB32629.1"/>
    <property type="molecule type" value="Genomic_DNA"/>
</dbReference>
<protein>
    <submittedName>
        <fullName evidence="2">Uncharacterized protein</fullName>
    </submittedName>
</protein>
<dbReference type="AlphaFoldDB" id="A0AAE6ZJN7"/>
<evidence type="ECO:0000256" key="1">
    <source>
        <dbReference type="SAM" id="Phobius"/>
    </source>
</evidence>
<evidence type="ECO:0000313" key="2">
    <source>
        <dbReference type="EMBL" id="QJB32629.1"/>
    </source>
</evidence>
<name>A0AAE6ZJN7_9BACT</name>
<keyword evidence="1" id="KW-0472">Membrane</keyword>
<evidence type="ECO:0000313" key="3">
    <source>
        <dbReference type="Proteomes" id="UP000502421"/>
    </source>
</evidence>
<feature type="transmembrane region" description="Helical" evidence="1">
    <location>
        <begin position="196"/>
        <end position="219"/>
    </location>
</feature>
<feature type="transmembrane region" description="Helical" evidence="1">
    <location>
        <begin position="257"/>
        <end position="278"/>
    </location>
</feature>
<organism evidence="2 3">
    <name type="scientific">Chitinophaga oryzae</name>
    <dbReference type="NCBI Taxonomy" id="2725414"/>
    <lineage>
        <taxon>Bacteria</taxon>
        <taxon>Pseudomonadati</taxon>
        <taxon>Bacteroidota</taxon>
        <taxon>Chitinophagia</taxon>
        <taxon>Chitinophagales</taxon>
        <taxon>Chitinophagaceae</taxon>
        <taxon>Chitinophaga</taxon>
    </lineage>
</organism>